<dbReference type="Proteomes" id="UP000070035">
    <property type="component" value="Unassembled WGS sequence"/>
</dbReference>
<comment type="caution">
    <text evidence="2">The sequence shown here is derived from an EMBL/GenBank/DDBJ whole genome shotgun (WGS) entry which is preliminary data.</text>
</comment>
<keyword evidence="1" id="KW-0812">Transmembrane</keyword>
<evidence type="ECO:0000313" key="2">
    <source>
        <dbReference type="EMBL" id="KXB01676.1"/>
    </source>
</evidence>
<organism evidence="2 3">
    <name type="scientific">candidate division MSBL1 archaeon SCGC-AAA261F17</name>
    <dbReference type="NCBI Taxonomy" id="1698274"/>
    <lineage>
        <taxon>Archaea</taxon>
        <taxon>Methanobacteriati</taxon>
        <taxon>Methanobacteriota</taxon>
        <taxon>candidate division MSBL1</taxon>
    </lineage>
</organism>
<feature type="transmembrane region" description="Helical" evidence="1">
    <location>
        <begin position="113"/>
        <end position="132"/>
    </location>
</feature>
<protein>
    <submittedName>
        <fullName evidence="2">Uncharacterized protein</fullName>
    </submittedName>
</protein>
<dbReference type="EMBL" id="LHXY01000030">
    <property type="protein sequence ID" value="KXB01676.1"/>
    <property type="molecule type" value="Genomic_DNA"/>
</dbReference>
<keyword evidence="1" id="KW-1133">Transmembrane helix</keyword>
<sequence length="254" mass="28151">MSSRTSDGPLVILKGETHSSLEDLEEEKDLMNQDIDVLVLEGSKTDKMNTTLANSWHVTTFRLFLWIFDNIWLSKEALTELASLQSAEIEFTRESNIEIFENSPLYMKATASISSYILFVFGIGLGIGVPIISSSFIGGFGIFCLSILTPVLVLRIVNMRIVSGDKNRDQIMAGKINEFIDGNARKILAIVGQGHLAGVKKRIRGGTKVKVRKAKSSAVRSTVKFFPQLIKSLLALFSLYILFIIFVTSVTLIL</sequence>
<reference evidence="2" key="1">
    <citation type="journal article" date="2016" name="Sci. Rep.">
        <title>Metabolic traits of an uncultured archaeal lineage -MSBL1- from brine pools of the Red Sea.</title>
        <authorList>
            <person name="Mwirichia R."/>
            <person name="Alam I."/>
            <person name="Rashid M."/>
            <person name="Vinu M."/>
            <person name="Ba-Alawi W."/>
            <person name="Anthony Kamau A."/>
            <person name="Kamanda Ngugi D."/>
            <person name="Goker M."/>
            <person name="Klenk H.P."/>
            <person name="Bajic V."/>
            <person name="Stingl U."/>
        </authorList>
    </citation>
    <scope>NUCLEOTIDE SEQUENCE [LARGE SCALE GENOMIC DNA]</scope>
    <source>
        <strain evidence="2">SCGC-AAA261F17</strain>
    </source>
</reference>
<evidence type="ECO:0000313" key="3">
    <source>
        <dbReference type="Proteomes" id="UP000070035"/>
    </source>
</evidence>
<feature type="transmembrane region" description="Helical" evidence="1">
    <location>
        <begin position="138"/>
        <end position="158"/>
    </location>
</feature>
<keyword evidence="3" id="KW-1185">Reference proteome</keyword>
<feature type="transmembrane region" description="Helical" evidence="1">
    <location>
        <begin position="233"/>
        <end position="253"/>
    </location>
</feature>
<proteinExistence type="predicted"/>
<evidence type="ECO:0000256" key="1">
    <source>
        <dbReference type="SAM" id="Phobius"/>
    </source>
</evidence>
<dbReference type="AlphaFoldDB" id="A0A133V5J9"/>
<accession>A0A133V5J9</accession>
<keyword evidence="1" id="KW-0472">Membrane</keyword>
<gene>
    <name evidence="2" type="ORF">AKJ44_02285</name>
</gene>
<name>A0A133V5J9_9EURY</name>